<evidence type="ECO:0000256" key="3">
    <source>
        <dbReference type="ARBA" id="ARBA00022692"/>
    </source>
</evidence>
<proteinExistence type="inferred from homology"/>
<gene>
    <name evidence="9" type="ORF">MANT1106_LOCUS4105</name>
</gene>
<dbReference type="InterPro" id="IPR027417">
    <property type="entry name" value="P-loop_NTPase"/>
</dbReference>
<evidence type="ECO:0000259" key="8">
    <source>
        <dbReference type="PROSITE" id="PS50893"/>
    </source>
</evidence>
<dbReference type="Pfam" id="PF00005">
    <property type="entry name" value="ABC_tran"/>
    <property type="match status" value="1"/>
</dbReference>
<dbReference type="GO" id="GO:0042760">
    <property type="term" value="P:very long-chain fatty acid catabolic process"/>
    <property type="evidence" value="ECO:0007669"/>
    <property type="project" value="TreeGrafter"/>
</dbReference>
<protein>
    <recommendedName>
        <fullName evidence="8">ABC transporter domain-containing protein</fullName>
    </recommendedName>
</protein>
<comment type="similarity">
    <text evidence="1">Belongs to the ABC transporter superfamily. ABCD family. Peroxisomal fatty acyl CoA transporter (TC 3.A.1.203) subfamily.</text>
</comment>
<keyword evidence="2" id="KW-0813">Transport</keyword>
<evidence type="ECO:0000256" key="6">
    <source>
        <dbReference type="ARBA" id="ARBA00022989"/>
    </source>
</evidence>
<dbReference type="GO" id="GO:0005778">
    <property type="term" value="C:peroxisomal membrane"/>
    <property type="evidence" value="ECO:0007669"/>
    <property type="project" value="TreeGrafter"/>
</dbReference>
<dbReference type="GO" id="GO:0005324">
    <property type="term" value="F:long-chain fatty acid transmembrane transporter activity"/>
    <property type="evidence" value="ECO:0007669"/>
    <property type="project" value="TreeGrafter"/>
</dbReference>
<dbReference type="GO" id="GO:0015910">
    <property type="term" value="P:long-chain fatty acid import into peroxisome"/>
    <property type="evidence" value="ECO:0007669"/>
    <property type="project" value="TreeGrafter"/>
</dbReference>
<dbReference type="InterPro" id="IPR017871">
    <property type="entry name" value="ABC_transporter-like_CS"/>
</dbReference>
<dbReference type="GO" id="GO:0005524">
    <property type="term" value="F:ATP binding"/>
    <property type="evidence" value="ECO:0007669"/>
    <property type="project" value="UniProtKB-KW"/>
</dbReference>
<dbReference type="SMART" id="SM00382">
    <property type="entry name" value="AAA"/>
    <property type="match status" value="1"/>
</dbReference>
<dbReference type="AlphaFoldDB" id="A0A7S0SBM8"/>
<reference evidence="9" key="1">
    <citation type="submission" date="2021-01" db="EMBL/GenBank/DDBJ databases">
        <authorList>
            <person name="Corre E."/>
            <person name="Pelletier E."/>
            <person name="Niang G."/>
            <person name="Scheremetjew M."/>
            <person name="Finn R."/>
            <person name="Kale V."/>
            <person name="Holt S."/>
            <person name="Cochrane G."/>
            <person name="Meng A."/>
            <person name="Brown T."/>
            <person name="Cohen L."/>
        </authorList>
    </citation>
    <scope>NUCLEOTIDE SEQUENCE</scope>
    <source>
        <strain evidence="9">SL-175</strain>
    </source>
</reference>
<dbReference type="PROSITE" id="PS00211">
    <property type="entry name" value="ABC_TRANSPORTER_1"/>
    <property type="match status" value="1"/>
</dbReference>
<evidence type="ECO:0000256" key="4">
    <source>
        <dbReference type="ARBA" id="ARBA00022741"/>
    </source>
</evidence>
<accession>A0A7S0SBM8</accession>
<dbReference type="GO" id="GO:0007031">
    <property type="term" value="P:peroxisome organization"/>
    <property type="evidence" value="ECO:0007669"/>
    <property type="project" value="TreeGrafter"/>
</dbReference>
<dbReference type="PROSITE" id="PS50893">
    <property type="entry name" value="ABC_TRANSPORTER_2"/>
    <property type="match status" value="1"/>
</dbReference>
<feature type="domain" description="ABC transporter" evidence="8">
    <location>
        <begin position="1"/>
        <end position="233"/>
    </location>
</feature>
<keyword evidence="7" id="KW-0472">Membrane</keyword>
<organism evidence="9">
    <name type="scientific">Mantoniella antarctica</name>
    <dbReference type="NCBI Taxonomy" id="81844"/>
    <lineage>
        <taxon>Eukaryota</taxon>
        <taxon>Viridiplantae</taxon>
        <taxon>Chlorophyta</taxon>
        <taxon>Mamiellophyceae</taxon>
        <taxon>Mamiellales</taxon>
        <taxon>Mamiellaceae</taxon>
        <taxon>Mantoniella</taxon>
    </lineage>
</organism>
<evidence type="ECO:0000256" key="2">
    <source>
        <dbReference type="ARBA" id="ARBA00022448"/>
    </source>
</evidence>
<name>A0A7S0SBM8_9CHLO</name>
<dbReference type="GO" id="GO:0042626">
    <property type="term" value="F:ATPase-coupled transmembrane transporter activity"/>
    <property type="evidence" value="ECO:0007669"/>
    <property type="project" value="TreeGrafter"/>
</dbReference>
<dbReference type="InterPro" id="IPR050835">
    <property type="entry name" value="ABC_transporter_sub-D"/>
</dbReference>
<evidence type="ECO:0000256" key="7">
    <source>
        <dbReference type="ARBA" id="ARBA00023136"/>
    </source>
</evidence>
<keyword evidence="5" id="KW-0067">ATP-binding</keyword>
<evidence type="ECO:0000256" key="5">
    <source>
        <dbReference type="ARBA" id="ARBA00022840"/>
    </source>
</evidence>
<dbReference type="GO" id="GO:0016887">
    <property type="term" value="F:ATP hydrolysis activity"/>
    <property type="evidence" value="ECO:0007669"/>
    <property type="project" value="InterPro"/>
</dbReference>
<dbReference type="PANTHER" id="PTHR11384:SF59">
    <property type="entry name" value="LYSOSOMAL COBALAMIN TRANSPORTER ABCD4"/>
    <property type="match status" value="1"/>
</dbReference>
<evidence type="ECO:0000313" key="9">
    <source>
        <dbReference type="EMBL" id="CAD8701423.1"/>
    </source>
</evidence>
<dbReference type="EMBL" id="HBFC01007267">
    <property type="protein sequence ID" value="CAD8701423.1"/>
    <property type="molecule type" value="Transcribed_RNA"/>
</dbReference>
<keyword evidence="6" id="KW-1133">Transmembrane helix</keyword>
<dbReference type="Gene3D" id="3.40.50.300">
    <property type="entry name" value="P-loop containing nucleotide triphosphate hydrolases"/>
    <property type="match status" value="1"/>
</dbReference>
<dbReference type="CDD" id="cd03223">
    <property type="entry name" value="ABCD_peroxisomal_ALDP"/>
    <property type="match status" value="1"/>
</dbReference>
<sequence>MSVPRGSHLLITGPNGSGKTSLLRVLAGLWSPLEGTVSVPSPRDYPGGKVMMWLPQRPYLLQGSLRDQVVYPGVVAAERARQGSRAGSAAAVAAADEEDERIKQCLRMAGLGKFVDGGVPSVGLSTRHLEWNDVLSGGERQRMGFARLFYHAPPFAILDEATSAINPDEEHMLYEHVIAQGTTVVSIAHRLELRRFHKRELRVSGDGEGGWELHGQSGPAGNEKWTLINSSNALCMDDADKI</sequence>
<keyword evidence="4" id="KW-0547">Nucleotide-binding</keyword>
<dbReference type="GO" id="GO:0006635">
    <property type="term" value="P:fatty acid beta-oxidation"/>
    <property type="evidence" value="ECO:0007669"/>
    <property type="project" value="TreeGrafter"/>
</dbReference>
<keyword evidence="3" id="KW-0812">Transmembrane</keyword>
<dbReference type="PANTHER" id="PTHR11384">
    <property type="entry name" value="ATP-BINDING CASSETTE, SUB-FAMILY D MEMBER"/>
    <property type="match status" value="1"/>
</dbReference>
<dbReference type="InterPro" id="IPR003439">
    <property type="entry name" value="ABC_transporter-like_ATP-bd"/>
</dbReference>
<dbReference type="InterPro" id="IPR003593">
    <property type="entry name" value="AAA+_ATPase"/>
</dbReference>
<dbReference type="SUPFAM" id="SSF52540">
    <property type="entry name" value="P-loop containing nucleoside triphosphate hydrolases"/>
    <property type="match status" value="1"/>
</dbReference>
<evidence type="ECO:0000256" key="1">
    <source>
        <dbReference type="ARBA" id="ARBA00008575"/>
    </source>
</evidence>